<sequence>MAQPASTPTDQQQQQLTDTEHPPSLSTLRRPSFTTQPHLRPLTRTDSNPATSITAPTPTTPFPDRSMSSTPGAIPYSRPHTPSPHGNAQYGFIGLGNMGFEMALNLARSLPAGNHLTVWNRTRAKCELLVAAAGEDRVRVAHSVQEVVQRCYVVITSLGTDQVVEETYEKLYKAHDAKDHQVTGARTRTTIFIDTSTIYPTLAAKLDSHCEQNPHRHFLMCPIFGPPAAAKSAQLVLVLAGAHAAKKEVAYALVPAIGRKIIDVGENVERAASFKLIGNGMILGTIEMLSEAMTMAEKSGLGGELFYSFIKDMFPAPSFVGYGAKILHDDFDGSKGFAIEGGLKDAGHIRRLVEEKNCPMPMVDIAHQHMLTARAYAAKLKEGEKRWKELDWSAMVIGQRLASGLEPLDPKAHTGPVLEE</sequence>
<name>A0A167M7G6_CALVF</name>
<proteinExistence type="inferred from homology"/>
<feature type="domain" description="6-phosphogluconate dehydrogenase NADP-binding" evidence="3">
    <location>
        <begin position="90"/>
        <end position="262"/>
    </location>
</feature>
<dbReference type="STRING" id="1330018.A0A167M7G6"/>
<dbReference type="OrthoDB" id="435038at2759"/>
<feature type="compositionally biased region" description="Low complexity" evidence="2">
    <location>
        <begin position="1"/>
        <end position="17"/>
    </location>
</feature>
<dbReference type="Pfam" id="PF03446">
    <property type="entry name" value="NAD_binding_2"/>
    <property type="match status" value="1"/>
</dbReference>
<keyword evidence="6" id="KW-1185">Reference proteome</keyword>
<dbReference type="Proteomes" id="UP000076738">
    <property type="component" value="Unassembled WGS sequence"/>
</dbReference>
<dbReference type="InterPro" id="IPR008927">
    <property type="entry name" value="6-PGluconate_DH-like_C_sf"/>
</dbReference>
<dbReference type="PANTHER" id="PTHR43580">
    <property type="entry name" value="OXIDOREDUCTASE GLYR1-RELATED"/>
    <property type="match status" value="1"/>
</dbReference>
<evidence type="ECO:0000313" key="5">
    <source>
        <dbReference type="EMBL" id="KZO96413.1"/>
    </source>
</evidence>
<comment type="similarity">
    <text evidence="1">Belongs to the HIBADH-related family. NP60 subfamily.</text>
</comment>
<gene>
    <name evidence="5" type="ORF">CALVIDRAFT_537190</name>
</gene>
<dbReference type="EMBL" id="KV417284">
    <property type="protein sequence ID" value="KZO96413.1"/>
    <property type="molecule type" value="Genomic_DNA"/>
</dbReference>
<dbReference type="GO" id="GO:0050661">
    <property type="term" value="F:NADP binding"/>
    <property type="evidence" value="ECO:0007669"/>
    <property type="project" value="InterPro"/>
</dbReference>
<dbReference type="AlphaFoldDB" id="A0A167M7G6"/>
<accession>A0A167M7G6</accession>
<dbReference type="InterPro" id="IPR006115">
    <property type="entry name" value="6PGDH_NADP-bd"/>
</dbReference>
<evidence type="ECO:0000256" key="1">
    <source>
        <dbReference type="ARBA" id="ARBA00007598"/>
    </source>
</evidence>
<evidence type="ECO:0000256" key="2">
    <source>
        <dbReference type="SAM" id="MobiDB-lite"/>
    </source>
</evidence>
<evidence type="ECO:0000313" key="6">
    <source>
        <dbReference type="Proteomes" id="UP000076738"/>
    </source>
</evidence>
<dbReference type="InterPro" id="IPR013328">
    <property type="entry name" value="6PGD_dom2"/>
</dbReference>
<dbReference type="InterPro" id="IPR051265">
    <property type="entry name" value="HIBADH-related_NP60_sf"/>
</dbReference>
<reference evidence="5 6" key="1">
    <citation type="journal article" date="2016" name="Mol. Biol. Evol.">
        <title>Comparative Genomics of Early-Diverging Mushroom-Forming Fungi Provides Insights into the Origins of Lignocellulose Decay Capabilities.</title>
        <authorList>
            <person name="Nagy L.G."/>
            <person name="Riley R."/>
            <person name="Tritt A."/>
            <person name="Adam C."/>
            <person name="Daum C."/>
            <person name="Floudas D."/>
            <person name="Sun H."/>
            <person name="Yadav J.S."/>
            <person name="Pangilinan J."/>
            <person name="Larsson K.H."/>
            <person name="Matsuura K."/>
            <person name="Barry K."/>
            <person name="Labutti K."/>
            <person name="Kuo R."/>
            <person name="Ohm R.A."/>
            <person name="Bhattacharya S.S."/>
            <person name="Shirouzu T."/>
            <person name="Yoshinaga Y."/>
            <person name="Martin F.M."/>
            <person name="Grigoriev I.V."/>
            <person name="Hibbett D.S."/>
        </authorList>
    </citation>
    <scope>NUCLEOTIDE SEQUENCE [LARGE SCALE GENOMIC DNA]</scope>
    <source>
        <strain evidence="5 6">TUFC12733</strain>
    </source>
</reference>
<dbReference type="InterPro" id="IPR002204">
    <property type="entry name" value="3-OH-isobutyrate_DH-rel_CS"/>
</dbReference>
<dbReference type="GO" id="GO:0016491">
    <property type="term" value="F:oxidoreductase activity"/>
    <property type="evidence" value="ECO:0007669"/>
    <property type="project" value="InterPro"/>
</dbReference>
<dbReference type="InterPro" id="IPR029154">
    <property type="entry name" value="HIBADH-like_NADP-bd"/>
</dbReference>
<feature type="region of interest" description="Disordered" evidence="2">
    <location>
        <begin position="1"/>
        <end position="85"/>
    </location>
</feature>
<dbReference type="SUPFAM" id="SSF51735">
    <property type="entry name" value="NAD(P)-binding Rossmann-fold domains"/>
    <property type="match status" value="1"/>
</dbReference>
<feature type="domain" description="3-hydroxyisobutyrate dehydrogenase-like NAD-binding" evidence="4">
    <location>
        <begin position="273"/>
        <end position="376"/>
    </location>
</feature>
<dbReference type="InterPro" id="IPR036291">
    <property type="entry name" value="NAD(P)-bd_dom_sf"/>
</dbReference>
<dbReference type="Pfam" id="PF14833">
    <property type="entry name" value="NAD_binding_11"/>
    <property type="match status" value="1"/>
</dbReference>
<dbReference type="GO" id="GO:0051287">
    <property type="term" value="F:NAD binding"/>
    <property type="evidence" value="ECO:0007669"/>
    <property type="project" value="InterPro"/>
</dbReference>
<dbReference type="Gene3D" id="3.40.50.720">
    <property type="entry name" value="NAD(P)-binding Rossmann-like Domain"/>
    <property type="match status" value="1"/>
</dbReference>
<feature type="compositionally biased region" description="Polar residues" evidence="2">
    <location>
        <begin position="24"/>
        <end position="37"/>
    </location>
</feature>
<protein>
    <submittedName>
        <fullName evidence="5">NAD-P-binding protein</fullName>
    </submittedName>
</protein>
<organism evidence="5 6">
    <name type="scientific">Calocera viscosa (strain TUFC12733)</name>
    <dbReference type="NCBI Taxonomy" id="1330018"/>
    <lineage>
        <taxon>Eukaryota</taxon>
        <taxon>Fungi</taxon>
        <taxon>Dikarya</taxon>
        <taxon>Basidiomycota</taxon>
        <taxon>Agaricomycotina</taxon>
        <taxon>Dacrymycetes</taxon>
        <taxon>Dacrymycetales</taxon>
        <taxon>Dacrymycetaceae</taxon>
        <taxon>Calocera</taxon>
    </lineage>
</organism>
<dbReference type="Gene3D" id="1.10.1040.10">
    <property type="entry name" value="N-(1-d-carboxylethyl)-l-norvaline Dehydrogenase, domain 2"/>
    <property type="match status" value="1"/>
</dbReference>
<evidence type="ECO:0000259" key="4">
    <source>
        <dbReference type="Pfam" id="PF14833"/>
    </source>
</evidence>
<dbReference type="PANTHER" id="PTHR43580:SF8">
    <property type="entry name" value="6-PHOSPHOGLUCONATE DEHYDROGENASE NADP-BINDING DOMAIN-CONTAINING PROTEIN-RELATED"/>
    <property type="match status" value="1"/>
</dbReference>
<dbReference type="PROSITE" id="PS00895">
    <property type="entry name" value="3_HYDROXYISOBUT_DH"/>
    <property type="match status" value="1"/>
</dbReference>
<evidence type="ECO:0000259" key="3">
    <source>
        <dbReference type="Pfam" id="PF03446"/>
    </source>
</evidence>
<dbReference type="SUPFAM" id="SSF48179">
    <property type="entry name" value="6-phosphogluconate dehydrogenase C-terminal domain-like"/>
    <property type="match status" value="1"/>
</dbReference>